<keyword evidence="4" id="KW-1185">Reference proteome</keyword>
<evidence type="ECO:0000313" key="4">
    <source>
        <dbReference type="Proteomes" id="UP001152797"/>
    </source>
</evidence>
<feature type="region of interest" description="Disordered" evidence="1">
    <location>
        <begin position="372"/>
        <end position="438"/>
    </location>
</feature>
<dbReference type="EMBL" id="CAMXCT030001236">
    <property type="protein sequence ID" value="CAL4775457.1"/>
    <property type="molecule type" value="Genomic_DNA"/>
</dbReference>
<proteinExistence type="predicted"/>
<dbReference type="EMBL" id="CAMXCT010001236">
    <property type="protein sequence ID" value="CAI3988145.1"/>
    <property type="molecule type" value="Genomic_DNA"/>
</dbReference>
<evidence type="ECO:0000256" key="1">
    <source>
        <dbReference type="SAM" id="MobiDB-lite"/>
    </source>
</evidence>
<feature type="compositionally biased region" description="Low complexity" evidence="1">
    <location>
        <begin position="383"/>
        <end position="402"/>
    </location>
</feature>
<reference evidence="2" key="1">
    <citation type="submission" date="2022-10" db="EMBL/GenBank/DDBJ databases">
        <authorList>
            <person name="Chen Y."/>
            <person name="Dougan E. K."/>
            <person name="Chan C."/>
            <person name="Rhodes N."/>
            <person name="Thang M."/>
        </authorList>
    </citation>
    <scope>NUCLEOTIDE SEQUENCE</scope>
</reference>
<comment type="caution">
    <text evidence="2">The sequence shown here is derived from an EMBL/GenBank/DDBJ whole genome shotgun (WGS) entry which is preliminary data.</text>
</comment>
<sequence length="438" mass="47183">MSTIDELSIASGAEKLEKKPQKPSTFARWRVANGGADVDVLLHWHADLPQLPNNQEEPICTVQLCDPRGQDDGLELLEARLQQHHLARPLLAWTETQLQRLMDVMAHQSCGDAPHQDEVRLRRAPGRMVIDVHFRRPLLSAPVELGGCVVEILNAYSSGMSQSSEVLHLLRSAACAQRVHQAALAETNESLQALWRDLGRLEGDWTSAVEQAQKKHRGFLQRFALVLQAKIDKERSLHNEIQEKRWARMGAANVARLPEVAQEDALVEGKPPGAGRGRRGRGGRTGRGRGRAAARGAAAGAEDRSPSPVAKKQKVSKEAPLAVPGAASTLGGITTQGLTVPPSMSAAPATHSLFDPDSEAFAARRFEILRGDGYEEQEDEPARPAQPAQPAQLAQPAPSASATVPALPSAASKQEPAPKGPRRPSGVGVGDLFFSDSE</sequence>
<reference evidence="3" key="2">
    <citation type="submission" date="2024-04" db="EMBL/GenBank/DDBJ databases">
        <authorList>
            <person name="Chen Y."/>
            <person name="Shah S."/>
            <person name="Dougan E. K."/>
            <person name="Thang M."/>
            <person name="Chan C."/>
        </authorList>
    </citation>
    <scope>NUCLEOTIDE SEQUENCE [LARGE SCALE GENOMIC DNA]</scope>
</reference>
<dbReference type="EMBL" id="CAMXCT020001236">
    <property type="protein sequence ID" value="CAL1141520.1"/>
    <property type="molecule type" value="Genomic_DNA"/>
</dbReference>
<organism evidence="2">
    <name type="scientific">Cladocopium goreaui</name>
    <dbReference type="NCBI Taxonomy" id="2562237"/>
    <lineage>
        <taxon>Eukaryota</taxon>
        <taxon>Sar</taxon>
        <taxon>Alveolata</taxon>
        <taxon>Dinophyceae</taxon>
        <taxon>Suessiales</taxon>
        <taxon>Symbiodiniaceae</taxon>
        <taxon>Cladocopium</taxon>
    </lineage>
</organism>
<dbReference type="OrthoDB" id="435245at2759"/>
<protein>
    <submittedName>
        <fullName evidence="2">Uncharacterized protein</fullName>
    </submittedName>
</protein>
<accession>A0A9P1FVB8</accession>
<feature type="compositionally biased region" description="Basic residues" evidence="1">
    <location>
        <begin position="276"/>
        <end position="292"/>
    </location>
</feature>
<dbReference type="Proteomes" id="UP001152797">
    <property type="component" value="Unassembled WGS sequence"/>
</dbReference>
<evidence type="ECO:0000313" key="2">
    <source>
        <dbReference type="EMBL" id="CAI3988145.1"/>
    </source>
</evidence>
<gene>
    <name evidence="2" type="ORF">C1SCF055_LOCUS15362</name>
</gene>
<evidence type="ECO:0000313" key="3">
    <source>
        <dbReference type="EMBL" id="CAL1141520.1"/>
    </source>
</evidence>
<name>A0A9P1FVB8_9DINO</name>
<dbReference type="AlphaFoldDB" id="A0A9P1FVB8"/>
<feature type="region of interest" description="Disordered" evidence="1">
    <location>
        <begin position="264"/>
        <end position="320"/>
    </location>
</feature>